<dbReference type="Pfam" id="PF05635">
    <property type="entry name" value="23S_rRNA_IVP"/>
    <property type="match status" value="1"/>
</dbReference>
<protein>
    <recommendedName>
        <fullName evidence="3">Four helix bundle protein</fullName>
    </recommendedName>
</protein>
<dbReference type="Gene3D" id="1.20.1440.60">
    <property type="entry name" value="23S rRNA-intervening sequence"/>
    <property type="match status" value="1"/>
</dbReference>
<dbReference type="PANTHER" id="PTHR38471">
    <property type="entry name" value="FOUR HELIX BUNDLE PROTEIN"/>
    <property type="match status" value="1"/>
</dbReference>
<gene>
    <name evidence="1" type="ORF">A2310_01710</name>
</gene>
<evidence type="ECO:0000313" key="2">
    <source>
        <dbReference type="Proteomes" id="UP000178417"/>
    </source>
</evidence>
<dbReference type="PIRSF" id="PIRSF035652">
    <property type="entry name" value="CHP02436"/>
    <property type="match status" value="1"/>
</dbReference>
<dbReference type="Proteomes" id="UP000178417">
    <property type="component" value="Unassembled WGS sequence"/>
</dbReference>
<evidence type="ECO:0000313" key="1">
    <source>
        <dbReference type="EMBL" id="OGC22384.1"/>
    </source>
</evidence>
<dbReference type="STRING" id="1802579.A2310_01710"/>
<dbReference type="InterPro" id="IPR012657">
    <property type="entry name" value="23S_rRNA-intervening_sequence"/>
</dbReference>
<comment type="caution">
    <text evidence="1">The sequence shown here is derived from an EMBL/GenBank/DDBJ whole genome shotgun (WGS) entry which is preliminary data.</text>
</comment>
<sequence>MQKYDIYERVTVFVVKIIKFSEKLSKSFSGRIIAKQMIRSASSVGANMQEADGATSKKDFINKVGISRKEAQETRYWLDLLKRANLIGNQQNVEELQFLFSECDQIARILSSIINSAREGEGENV</sequence>
<dbReference type="InterPro" id="IPR036583">
    <property type="entry name" value="23S_rRNA_IVS_sf"/>
</dbReference>
<proteinExistence type="predicted"/>
<dbReference type="AlphaFoldDB" id="A0A1F4SPK9"/>
<dbReference type="NCBIfam" id="TIGR02436">
    <property type="entry name" value="four helix bundle protein"/>
    <property type="match status" value="1"/>
</dbReference>
<organism evidence="1 2">
    <name type="scientific">candidate division WOR-1 bacterium RIFOXYB2_FULL_37_13</name>
    <dbReference type="NCBI Taxonomy" id="1802579"/>
    <lineage>
        <taxon>Bacteria</taxon>
        <taxon>Bacillati</taxon>
        <taxon>Saganbacteria</taxon>
    </lineage>
</organism>
<evidence type="ECO:0008006" key="3">
    <source>
        <dbReference type="Google" id="ProtNLM"/>
    </source>
</evidence>
<dbReference type="EMBL" id="MEUB01000029">
    <property type="protein sequence ID" value="OGC22384.1"/>
    <property type="molecule type" value="Genomic_DNA"/>
</dbReference>
<name>A0A1F4SPK9_UNCSA</name>
<accession>A0A1F4SPK9</accession>
<dbReference type="SUPFAM" id="SSF158446">
    <property type="entry name" value="IVS-encoded protein-like"/>
    <property type="match status" value="1"/>
</dbReference>
<dbReference type="PANTHER" id="PTHR38471:SF2">
    <property type="entry name" value="FOUR HELIX BUNDLE PROTEIN"/>
    <property type="match status" value="1"/>
</dbReference>
<reference evidence="1 2" key="1">
    <citation type="journal article" date="2016" name="Nat. Commun.">
        <title>Thousands of microbial genomes shed light on interconnected biogeochemical processes in an aquifer system.</title>
        <authorList>
            <person name="Anantharaman K."/>
            <person name="Brown C.T."/>
            <person name="Hug L.A."/>
            <person name="Sharon I."/>
            <person name="Castelle C.J."/>
            <person name="Probst A.J."/>
            <person name="Thomas B.C."/>
            <person name="Singh A."/>
            <person name="Wilkins M.J."/>
            <person name="Karaoz U."/>
            <person name="Brodie E.L."/>
            <person name="Williams K.H."/>
            <person name="Hubbard S.S."/>
            <person name="Banfield J.F."/>
        </authorList>
    </citation>
    <scope>NUCLEOTIDE SEQUENCE [LARGE SCALE GENOMIC DNA]</scope>
</reference>